<dbReference type="Gene3D" id="3.40.50.1980">
    <property type="entry name" value="Nitrogenase molybdenum iron protein domain"/>
    <property type="match status" value="2"/>
</dbReference>
<dbReference type="EMBL" id="BAAAQF010000004">
    <property type="protein sequence ID" value="GAA1665252.1"/>
    <property type="molecule type" value="Genomic_DNA"/>
</dbReference>
<keyword evidence="8" id="KW-1185">Reference proteome</keyword>
<protein>
    <recommendedName>
        <fullName evidence="6">Fe/B12 periplasmic-binding domain-containing protein</fullName>
    </recommendedName>
</protein>
<comment type="similarity">
    <text evidence="2">Belongs to the bacterial solute-binding protein 8 family.</text>
</comment>
<evidence type="ECO:0000313" key="7">
    <source>
        <dbReference type="EMBL" id="GAA1665252.1"/>
    </source>
</evidence>
<keyword evidence="4 5" id="KW-0732">Signal</keyword>
<evidence type="ECO:0000256" key="3">
    <source>
        <dbReference type="ARBA" id="ARBA00022448"/>
    </source>
</evidence>
<comment type="caution">
    <text evidence="7">The sequence shown here is derived from an EMBL/GenBank/DDBJ whole genome shotgun (WGS) entry which is preliminary data.</text>
</comment>
<evidence type="ECO:0000256" key="1">
    <source>
        <dbReference type="ARBA" id="ARBA00004196"/>
    </source>
</evidence>
<dbReference type="PANTHER" id="PTHR30532:SF1">
    <property type="entry name" value="IRON(3+)-HYDROXAMATE-BINDING PROTEIN FHUD"/>
    <property type="match status" value="1"/>
</dbReference>
<sequence length="355" mass="38512">MTPRKLPRPRAAAILAGVAGLMMAASCTTDTPTEAADDTAERDDQLSEQCQEAVIPELPELPAVSEGTGTQTVTGVDGEAEVPVAPQAALGMYTTDVDILAWLRYPLASSQPIRGDGGYTTFPCFFPQDALADVSTFANYPEYDYESILMAEPDFILNGLGYDPDVVARLPEIAPTYNVDAFDGRSWMEHFEETAAALGRSQYYEEWKAIYDARIAEVAAEIDDPASITVAPVGYWEDQFQTGCYAGVECQVFDDLGLTIAPTSLENNREGEALSGEQLGKMDGIDYAFMIRGLGEEEEAVFQSTLDEAAQNPLWADLDFVQNEDGIVGYEFEMTFGSPSGQLAFLDVVEQALAS</sequence>
<dbReference type="SUPFAM" id="SSF53807">
    <property type="entry name" value="Helical backbone' metal receptor"/>
    <property type="match status" value="1"/>
</dbReference>
<dbReference type="PROSITE" id="PS51257">
    <property type="entry name" value="PROKAR_LIPOPROTEIN"/>
    <property type="match status" value="1"/>
</dbReference>
<keyword evidence="3" id="KW-0813">Transport</keyword>
<name>A0ABN2G4J1_9ACTN</name>
<dbReference type="InterPro" id="IPR051313">
    <property type="entry name" value="Bact_iron-sidero_bind"/>
</dbReference>
<dbReference type="PANTHER" id="PTHR30532">
    <property type="entry name" value="IRON III DICITRATE-BINDING PERIPLASMIC PROTEIN"/>
    <property type="match status" value="1"/>
</dbReference>
<feature type="chain" id="PRO_5047433977" description="Fe/B12 periplasmic-binding domain-containing protein" evidence="5">
    <location>
        <begin position="25"/>
        <end position="355"/>
    </location>
</feature>
<feature type="signal peptide" evidence="5">
    <location>
        <begin position="1"/>
        <end position="24"/>
    </location>
</feature>
<dbReference type="InterPro" id="IPR002491">
    <property type="entry name" value="ABC_transptr_periplasmic_BD"/>
</dbReference>
<evidence type="ECO:0000256" key="4">
    <source>
        <dbReference type="ARBA" id="ARBA00022729"/>
    </source>
</evidence>
<dbReference type="Pfam" id="PF01497">
    <property type="entry name" value="Peripla_BP_2"/>
    <property type="match status" value="1"/>
</dbReference>
<evidence type="ECO:0000256" key="2">
    <source>
        <dbReference type="ARBA" id="ARBA00008814"/>
    </source>
</evidence>
<organism evidence="7 8">
    <name type="scientific">Glycomyces endophyticus</name>
    <dbReference type="NCBI Taxonomy" id="480996"/>
    <lineage>
        <taxon>Bacteria</taxon>
        <taxon>Bacillati</taxon>
        <taxon>Actinomycetota</taxon>
        <taxon>Actinomycetes</taxon>
        <taxon>Glycomycetales</taxon>
        <taxon>Glycomycetaceae</taxon>
        <taxon>Glycomyces</taxon>
    </lineage>
</organism>
<dbReference type="Proteomes" id="UP001499851">
    <property type="component" value="Unassembled WGS sequence"/>
</dbReference>
<evidence type="ECO:0000256" key="5">
    <source>
        <dbReference type="SAM" id="SignalP"/>
    </source>
</evidence>
<evidence type="ECO:0000259" key="6">
    <source>
        <dbReference type="Pfam" id="PF01497"/>
    </source>
</evidence>
<feature type="domain" description="Fe/B12 periplasmic-binding" evidence="6">
    <location>
        <begin position="108"/>
        <end position="324"/>
    </location>
</feature>
<proteinExistence type="inferred from homology"/>
<reference evidence="8" key="1">
    <citation type="journal article" date="2019" name="Int. J. Syst. Evol. Microbiol.">
        <title>The Global Catalogue of Microorganisms (GCM) 10K type strain sequencing project: providing services to taxonomists for standard genome sequencing and annotation.</title>
        <authorList>
            <consortium name="The Broad Institute Genomics Platform"/>
            <consortium name="The Broad Institute Genome Sequencing Center for Infectious Disease"/>
            <person name="Wu L."/>
            <person name="Ma J."/>
        </authorList>
    </citation>
    <scope>NUCLEOTIDE SEQUENCE [LARGE SCALE GENOMIC DNA]</scope>
    <source>
        <strain evidence="8">JCM 16001</strain>
    </source>
</reference>
<evidence type="ECO:0000313" key="8">
    <source>
        <dbReference type="Proteomes" id="UP001499851"/>
    </source>
</evidence>
<gene>
    <name evidence="7" type="ORF">GCM10009830_08510</name>
</gene>
<comment type="subcellular location">
    <subcellularLocation>
        <location evidence="1">Cell envelope</location>
    </subcellularLocation>
</comment>
<accession>A0ABN2G4J1</accession>